<evidence type="ECO:0000313" key="2">
    <source>
        <dbReference type="EMBL" id="MES1922836.1"/>
    </source>
</evidence>
<feature type="region of interest" description="Disordered" evidence="1">
    <location>
        <begin position="112"/>
        <end position="134"/>
    </location>
</feature>
<comment type="caution">
    <text evidence="2">The sequence shown here is derived from an EMBL/GenBank/DDBJ whole genome shotgun (WGS) entry which is preliminary data.</text>
</comment>
<gene>
    <name evidence="2" type="ORF">MHBO_004363</name>
</gene>
<dbReference type="EMBL" id="JBDODL010003845">
    <property type="protein sequence ID" value="MES1922836.1"/>
    <property type="molecule type" value="Genomic_DNA"/>
</dbReference>
<reference evidence="2 3" key="1">
    <citation type="journal article" date="2024" name="BMC Biol.">
        <title>Comparative genomics of Ascetosporea gives new insight into the evolutionary basis for animal parasitism in Rhizaria.</title>
        <authorList>
            <person name="Hiltunen Thoren M."/>
            <person name="Onut-Brannstrom I."/>
            <person name="Alfjorden A."/>
            <person name="Peckova H."/>
            <person name="Swords F."/>
            <person name="Hooper C."/>
            <person name="Holzer A.S."/>
            <person name="Bass D."/>
            <person name="Burki F."/>
        </authorList>
    </citation>
    <scope>NUCLEOTIDE SEQUENCE [LARGE SCALE GENOMIC DNA]</scope>
    <source>
        <strain evidence="2">20-A016</strain>
    </source>
</reference>
<dbReference type="Proteomes" id="UP001439008">
    <property type="component" value="Unassembled WGS sequence"/>
</dbReference>
<evidence type="ECO:0000256" key="1">
    <source>
        <dbReference type="SAM" id="MobiDB-lite"/>
    </source>
</evidence>
<organism evidence="2 3">
    <name type="scientific">Bonamia ostreae</name>
    <dbReference type="NCBI Taxonomy" id="126728"/>
    <lineage>
        <taxon>Eukaryota</taxon>
        <taxon>Sar</taxon>
        <taxon>Rhizaria</taxon>
        <taxon>Endomyxa</taxon>
        <taxon>Ascetosporea</taxon>
        <taxon>Haplosporida</taxon>
        <taxon>Bonamia</taxon>
    </lineage>
</organism>
<protein>
    <submittedName>
        <fullName evidence="2">Uncharacterized protein</fullName>
    </submittedName>
</protein>
<sequence>MEATCRVCSSCHLETDCPEKVRKCKNCSGEHTADSKLCPSFIAYKKRKIKTVGRNRFAALETKENMNSDKVDELQKDGTPFPYGYPMKQTRKKLKKIHMPKNNYSDVLKANKQRKFSEEDHEQAKERLEESKNKDSKFEKMIELIVEQNKNVMNVLTMMMTTLTTLVNNLNQKNAGNNNPMPSSF</sequence>
<evidence type="ECO:0000313" key="3">
    <source>
        <dbReference type="Proteomes" id="UP001439008"/>
    </source>
</evidence>
<proteinExistence type="predicted"/>
<name>A0ABV2AT33_9EUKA</name>
<keyword evidence="3" id="KW-1185">Reference proteome</keyword>
<accession>A0ABV2AT33</accession>
<feature type="compositionally biased region" description="Basic and acidic residues" evidence="1">
    <location>
        <begin position="115"/>
        <end position="134"/>
    </location>
</feature>